<feature type="compositionally biased region" description="Low complexity" evidence="1">
    <location>
        <begin position="767"/>
        <end position="780"/>
    </location>
</feature>
<feature type="compositionally biased region" description="Polar residues" evidence="1">
    <location>
        <begin position="757"/>
        <end position="766"/>
    </location>
</feature>
<gene>
    <name evidence="4" type="ORF">ANN_05809</name>
</gene>
<keyword evidence="5" id="KW-1185">Reference proteome</keyword>
<evidence type="ECO:0000259" key="3">
    <source>
        <dbReference type="Pfam" id="PF06974"/>
    </source>
</evidence>
<dbReference type="Pfam" id="PF06974">
    <property type="entry name" value="WS_DGAT_C"/>
    <property type="match status" value="1"/>
</dbReference>
<evidence type="ECO:0000256" key="2">
    <source>
        <dbReference type="SAM" id="Phobius"/>
    </source>
</evidence>
<comment type="caution">
    <text evidence="4">The sequence shown here is derived from an EMBL/GenBank/DDBJ whole genome shotgun (WGS) entry which is preliminary data.</text>
</comment>
<dbReference type="PANTHER" id="PTHR31650:SF23">
    <property type="entry name" value="GH11223P"/>
    <property type="match status" value="1"/>
</dbReference>
<protein>
    <recommendedName>
        <fullName evidence="3">O-acyltransferase WSD1 C-terminal domain-containing protein</fullName>
    </recommendedName>
</protein>
<name>A0ABQ8TDU7_PERAM</name>
<reference evidence="4 5" key="1">
    <citation type="journal article" date="2022" name="Allergy">
        <title>Genome assembly and annotation of Periplaneta americana reveal a comprehensive cockroach allergen profile.</title>
        <authorList>
            <person name="Wang L."/>
            <person name="Xiong Q."/>
            <person name="Saelim N."/>
            <person name="Wang L."/>
            <person name="Nong W."/>
            <person name="Wan A.T."/>
            <person name="Shi M."/>
            <person name="Liu X."/>
            <person name="Cao Q."/>
            <person name="Hui J.H.L."/>
            <person name="Sookrung N."/>
            <person name="Leung T.F."/>
            <person name="Tungtrongchitr A."/>
            <person name="Tsui S.K.W."/>
        </authorList>
    </citation>
    <scope>NUCLEOTIDE SEQUENCE [LARGE SCALE GENOMIC DNA]</scope>
    <source>
        <strain evidence="4">PWHHKU_190912</strain>
    </source>
</reference>
<organism evidence="4 5">
    <name type="scientific">Periplaneta americana</name>
    <name type="common">American cockroach</name>
    <name type="synonym">Blatta americana</name>
    <dbReference type="NCBI Taxonomy" id="6978"/>
    <lineage>
        <taxon>Eukaryota</taxon>
        <taxon>Metazoa</taxon>
        <taxon>Ecdysozoa</taxon>
        <taxon>Arthropoda</taxon>
        <taxon>Hexapoda</taxon>
        <taxon>Insecta</taxon>
        <taxon>Pterygota</taxon>
        <taxon>Neoptera</taxon>
        <taxon>Polyneoptera</taxon>
        <taxon>Dictyoptera</taxon>
        <taxon>Blattodea</taxon>
        <taxon>Blattoidea</taxon>
        <taxon>Blattidae</taxon>
        <taxon>Blattinae</taxon>
        <taxon>Periplaneta</taxon>
    </lineage>
</organism>
<feature type="transmembrane region" description="Helical" evidence="2">
    <location>
        <begin position="38"/>
        <end position="60"/>
    </location>
</feature>
<feature type="domain" description="O-acyltransferase WSD1 C-terminal" evidence="3">
    <location>
        <begin position="560"/>
        <end position="704"/>
    </location>
</feature>
<proteinExistence type="predicted"/>
<evidence type="ECO:0000313" key="5">
    <source>
        <dbReference type="Proteomes" id="UP001148838"/>
    </source>
</evidence>
<feature type="compositionally biased region" description="Low complexity" evidence="1">
    <location>
        <begin position="742"/>
        <end position="751"/>
    </location>
</feature>
<dbReference type="PANTHER" id="PTHR31650">
    <property type="entry name" value="O-ACYLTRANSFERASE (WSD1-LIKE) FAMILY PROTEIN"/>
    <property type="match status" value="1"/>
</dbReference>
<dbReference type="InterPro" id="IPR009721">
    <property type="entry name" value="O-acyltransferase_WSD1_C"/>
</dbReference>
<keyword evidence="2" id="KW-0812">Transmembrane</keyword>
<evidence type="ECO:0000313" key="4">
    <source>
        <dbReference type="EMBL" id="KAJ4444020.1"/>
    </source>
</evidence>
<dbReference type="Proteomes" id="UP001148838">
    <property type="component" value="Unassembled WGS sequence"/>
</dbReference>
<evidence type="ECO:0000256" key="1">
    <source>
        <dbReference type="SAM" id="MobiDB-lite"/>
    </source>
</evidence>
<dbReference type="InterPro" id="IPR045034">
    <property type="entry name" value="O-acyltransferase_WSD1-like"/>
</dbReference>
<keyword evidence="2" id="KW-1133">Transmembrane helix</keyword>
<sequence>YRSAKRLRGSRSQLREMASRGHWMLRQVQEFMDLANHLYTFLAFLSACFLVPGTIVLYGVMNCTRSFWLGVLKRLFPGLEFVRNVTVRTATDTMRNQGIITLLLTVKGRFQPELIKARLQEQIIEKRNKDGKLMFPHLQTSLTTKWGRYAWVKSNSFSLDNHLLVGSGFFRGRIVNDLNIQEYVSDIVSKYLPPELPPWQISLIPSYLGQEERFYFLIRIHHLLLSEEGLGLGDLLLIGPDRPNVFKRRLNEDDENPTEEPLPNSPLTELFPTPVAIPKLYNSIRDVISNGWNQLVSLYDPVENPEILKSSPGIQVCAAVTFITGVSILKELWSLTRKDMSVFKKIININPTITTEVERRQCTPQFISSSILNSLSPKQLIVCGFSFFWCISYTCTITVPHIIVCEVRALVLRDKNIGYSKSITEMTFNYCAMIIAAIKEFFNLANIVYTAPRMLIEELVVSHRDPMHQLQTVSLCGRKVVAWTDPIPLDTIRKIGTSIGASTSEIVISAVSGAMREYFRQFGLTVPGSVLATARYFPLESLMQTSRGIDDSPGPPSGRGLLCLALPTSPIYEDGKESVQEIQRILAEARRKQPAIYEASLWQLDGGYITRLLPSLAVRIILNYLSRRYAVTLTEVAPEATDESRKRLIWGQEIESALYWRTPQSNICLALTLMNYGDCVRLAVMSDAMIAPQHSVITTSFMQQVYQLAAQAGVPRDRNGASSSSQVYQPNIPPEPTEHNFSSNTSVSSASEELRRLTTSSPELNASTSSGTSRSVSPESGLCAHTLNEETIFPSRTRLLIQRRKESLE</sequence>
<keyword evidence="2" id="KW-0472">Membrane</keyword>
<feature type="compositionally biased region" description="Polar residues" evidence="1">
    <location>
        <begin position="720"/>
        <end position="729"/>
    </location>
</feature>
<dbReference type="EMBL" id="JAJSOF020000011">
    <property type="protein sequence ID" value="KAJ4444020.1"/>
    <property type="molecule type" value="Genomic_DNA"/>
</dbReference>
<feature type="region of interest" description="Disordered" evidence="1">
    <location>
        <begin position="715"/>
        <end position="780"/>
    </location>
</feature>
<feature type="non-terminal residue" evidence="4">
    <location>
        <position position="1"/>
    </location>
</feature>
<accession>A0ABQ8TDU7</accession>